<evidence type="ECO:0000313" key="2">
    <source>
        <dbReference type="EMBL" id="KAI3913751.1"/>
    </source>
</evidence>
<protein>
    <recommendedName>
        <fullName evidence="4">Myb/SANT-like domain-containing protein</fullName>
    </recommendedName>
</protein>
<evidence type="ECO:0008006" key="4">
    <source>
        <dbReference type="Google" id="ProtNLM"/>
    </source>
</evidence>
<feature type="compositionally biased region" description="Basic and acidic residues" evidence="1">
    <location>
        <begin position="125"/>
        <end position="135"/>
    </location>
</feature>
<dbReference type="InterPro" id="IPR045026">
    <property type="entry name" value="LIMYB"/>
</dbReference>
<dbReference type="EMBL" id="JAJJMB010009441">
    <property type="protein sequence ID" value="KAI3913751.1"/>
    <property type="molecule type" value="Genomic_DNA"/>
</dbReference>
<accession>A0AAD4SNL4</accession>
<dbReference type="PANTHER" id="PTHR47584:SF14">
    <property type="entry name" value="L10-INTERACTING MYB DOMAIN-CONTAINING PROTEIN-LIKE"/>
    <property type="match status" value="1"/>
</dbReference>
<sequence>MVGGNLPNLFGNAAWTYVKDEFNRKTGKYLSVPQIKSRYYIFMFSGGLSWNPDEKKLVVDDERVWDAYVKDNPDKTCYKTLRCPIYEDLSVIFGDSLATKSHAAARKNDVKTPNLTFKQGSSAFNREEEVGESSKTKSNYRGKRIPPLTSNCGFNDASTRNYVFAADLQNDPYSMPRMVKKYGVANFQRGLILVGINHLVAGNNCHLKLIKITHPYNLLT</sequence>
<comment type="caution">
    <text evidence="2">The sequence shown here is derived from an EMBL/GenBank/DDBJ whole genome shotgun (WGS) entry which is preliminary data.</text>
</comment>
<organism evidence="2 3">
    <name type="scientific">Papaver atlanticum</name>
    <dbReference type="NCBI Taxonomy" id="357466"/>
    <lineage>
        <taxon>Eukaryota</taxon>
        <taxon>Viridiplantae</taxon>
        <taxon>Streptophyta</taxon>
        <taxon>Embryophyta</taxon>
        <taxon>Tracheophyta</taxon>
        <taxon>Spermatophyta</taxon>
        <taxon>Magnoliopsida</taxon>
        <taxon>Ranunculales</taxon>
        <taxon>Papaveraceae</taxon>
        <taxon>Papaveroideae</taxon>
        <taxon>Papaver</taxon>
    </lineage>
</organism>
<evidence type="ECO:0000256" key="1">
    <source>
        <dbReference type="SAM" id="MobiDB-lite"/>
    </source>
</evidence>
<evidence type="ECO:0000313" key="3">
    <source>
        <dbReference type="Proteomes" id="UP001202328"/>
    </source>
</evidence>
<name>A0AAD4SNL4_9MAGN</name>
<keyword evidence="3" id="KW-1185">Reference proteome</keyword>
<reference evidence="2" key="1">
    <citation type="submission" date="2022-04" db="EMBL/GenBank/DDBJ databases">
        <title>A functionally conserved STORR gene fusion in Papaver species that diverged 16.8 million years ago.</title>
        <authorList>
            <person name="Catania T."/>
        </authorList>
    </citation>
    <scope>NUCLEOTIDE SEQUENCE</scope>
    <source>
        <strain evidence="2">S-188037</strain>
    </source>
</reference>
<gene>
    <name evidence="2" type="ORF">MKW98_011812</name>
</gene>
<dbReference type="PANTHER" id="PTHR47584">
    <property type="match status" value="1"/>
</dbReference>
<dbReference type="Proteomes" id="UP001202328">
    <property type="component" value="Unassembled WGS sequence"/>
</dbReference>
<proteinExistence type="predicted"/>
<feature type="region of interest" description="Disordered" evidence="1">
    <location>
        <begin position="124"/>
        <end position="143"/>
    </location>
</feature>
<dbReference type="AlphaFoldDB" id="A0AAD4SNL4"/>